<evidence type="ECO:0000313" key="4">
    <source>
        <dbReference type="EMBL" id="WED64174.1"/>
    </source>
</evidence>
<comment type="similarity">
    <text evidence="2">Belongs to the MoaD family.</text>
</comment>
<dbReference type="InterPro" id="IPR016155">
    <property type="entry name" value="Mopterin_synth/thiamin_S_b"/>
</dbReference>
<dbReference type="InterPro" id="IPR003749">
    <property type="entry name" value="ThiS/MoaD-like"/>
</dbReference>
<evidence type="ECO:0000313" key="5">
    <source>
        <dbReference type="Proteomes" id="UP001218638"/>
    </source>
</evidence>
<dbReference type="EMBL" id="CP119075">
    <property type="protein sequence ID" value="WED64174.1"/>
    <property type="molecule type" value="Genomic_DNA"/>
</dbReference>
<dbReference type="GO" id="GO:1990133">
    <property type="term" value="C:molybdopterin adenylyltransferase complex"/>
    <property type="evidence" value="ECO:0007669"/>
    <property type="project" value="TreeGrafter"/>
</dbReference>
<dbReference type="KEGG" id="slom:PXH66_17695"/>
<dbReference type="Pfam" id="PF02597">
    <property type="entry name" value="ThiS"/>
    <property type="match status" value="1"/>
</dbReference>
<evidence type="ECO:0000256" key="3">
    <source>
        <dbReference type="ARBA" id="ARBA00024247"/>
    </source>
</evidence>
<gene>
    <name evidence="4" type="ORF">PXH66_17695</name>
</gene>
<protein>
    <recommendedName>
        <fullName evidence="3">Molybdopterin synthase sulfur carrier subunit</fullName>
    </recommendedName>
</protein>
<proteinExistence type="inferred from homology"/>
<dbReference type="GO" id="GO:0006777">
    <property type="term" value="P:Mo-molybdopterin cofactor biosynthetic process"/>
    <property type="evidence" value="ECO:0007669"/>
    <property type="project" value="InterPro"/>
</dbReference>
<dbReference type="PANTHER" id="PTHR33359:SF1">
    <property type="entry name" value="MOLYBDOPTERIN SYNTHASE SULFUR CARRIER SUBUNIT"/>
    <property type="match status" value="1"/>
</dbReference>
<sequence length="80" mass="8876">MKTYQIRYFAILREQRGLAHETRPSAAPDAQALYQELQDEYGFTLPVDRLRAAINGEFAAWPAPLADGDEIVFIPPVAGG</sequence>
<organism evidence="4 5">
    <name type="scientific">Synoicihabitans lomoniglobus</name>
    <dbReference type="NCBI Taxonomy" id="2909285"/>
    <lineage>
        <taxon>Bacteria</taxon>
        <taxon>Pseudomonadati</taxon>
        <taxon>Verrucomicrobiota</taxon>
        <taxon>Opitutia</taxon>
        <taxon>Opitutales</taxon>
        <taxon>Opitutaceae</taxon>
        <taxon>Synoicihabitans</taxon>
    </lineage>
</organism>
<accession>A0AAF0CPD5</accession>
<dbReference type="CDD" id="cd00754">
    <property type="entry name" value="Ubl_MoaD"/>
    <property type="match status" value="1"/>
</dbReference>
<reference evidence="4" key="1">
    <citation type="submission" date="2023-03" db="EMBL/GenBank/DDBJ databases">
        <title>Lomoglobus Profundus gen. nov., sp. nov., a novel member of the phylum Verrucomicrobia, isolated from deep-marine sediment of South China Sea.</title>
        <authorList>
            <person name="Ahmad T."/>
            <person name="Ishaq S.E."/>
            <person name="Wang F."/>
        </authorList>
    </citation>
    <scope>NUCLEOTIDE SEQUENCE</scope>
    <source>
        <strain evidence="4">LMO-M01</strain>
    </source>
</reference>
<evidence type="ECO:0000256" key="1">
    <source>
        <dbReference type="ARBA" id="ARBA00022741"/>
    </source>
</evidence>
<name>A0AAF0CPD5_9BACT</name>
<dbReference type="InterPro" id="IPR012675">
    <property type="entry name" value="Beta-grasp_dom_sf"/>
</dbReference>
<keyword evidence="1" id="KW-0547">Nucleotide-binding</keyword>
<dbReference type="Gene3D" id="3.10.20.30">
    <property type="match status" value="1"/>
</dbReference>
<dbReference type="GO" id="GO:0000166">
    <property type="term" value="F:nucleotide binding"/>
    <property type="evidence" value="ECO:0007669"/>
    <property type="project" value="UniProtKB-KW"/>
</dbReference>
<dbReference type="AlphaFoldDB" id="A0AAF0CPD5"/>
<dbReference type="Proteomes" id="UP001218638">
    <property type="component" value="Chromosome"/>
</dbReference>
<keyword evidence="5" id="KW-1185">Reference proteome</keyword>
<dbReference type="InterPro" id="IPR044672">
    <property type="entry name" value="MOCS2A"/>
</dbReference>
<evidence type="ECO:0000256" key="2">
    <source>
        <dbReference type="ARBA" id="ARBA00024200"/>
    </source>
</evidence>
<dbReference type="RefSeq" id="WP_330931163.1">
    <property type="nucleotide sequence ID" value="NZ_CP119075.1"/>
</dbReference>
<dbReference type="PANTHER" id="PTHR33359">
    <property type="entry name" value="MOLYBDOPTERIN SYNTHASE SULFUR CARRIER SUBUNIT"/>
    <property type="match status" value="1"/>
</dbReference>
<dbReference type="SUPFAM" id="SSF54285">
    <property type="entry name" value="MoaD/ThiS"/>
    <property type="match status" value="1"/>
</dbReference>